<keyword evidence="6" id="KW-0863">Zinc-finger</keyword>
<dbReference type="PROSITE" id="PS50011">
    <property type="entry name" value="PROTEIN_KINASE_DOM"/>
    <property type="match status" value="1"/>
</dbReference>
<dbReference type="PROSITE" id="PS00108">
    <property type="entry name" value="PROTEIN_KINASE_ST"/>
    <property type="match status" value="1"/>
</dbReference>
<evidence type="ECO:0008006" key="12">
    <source>
        <dbReference type="Google" id="ProtNLM"/>
    </source>
</evidence>
<dbReference type="Gene3D" id="1.10.220.150">
    <property type="entry name" value="Arf GTPase activating protein"/>
    <property type="match status" value="1"/>
</dbReference>
<evidence type="ECO:0000256" key="2">
    <source>
        <dbReference type="ARBA" id="ARBA00022679"/>
    </source>
</evidence>
<dbReference type="SUPFAM" id="SSF56112">
    <property type="entry name" value="Protein kinase-like (PK-like)"/>
    <property type="match status" value="1"/>
</dbReference>
<evidence type="ECO:0000256" key="3">
    <source>
        <dbReference type="ARBA" id="ARBA00022741"/>
    </source>
</evidence>
<dbReference type="RefSeq" id="XP_068370073.1">
    <property type="nucleotide sequence ID" value="XM_068496871.1"/>
</dbReference>
<dbReference type="EMBL" id="MLAK01000057">
    <property type="protein sequence ID" value="OHT16937.1"/>
    <property type="molecule type" value="Genomic_DNA"/>
</dbReference>
<comment type="caution">
    <text evidence="10">The sequence shown here is derived from an EMBL/GenBank/DDBJ whole genome shotgun (WGS) entry which is preliminary data.</text>
</comment>
<dbReference type="SUPFAM" id="SSF57863">
    <property type="entry name" value="ArfGap/RecO-like zinc finger"/>
    <property type="match status" value="1"/>
</dbReference>
<feature type="domain" description="Arf-GAP" evidence="9">
    <location>
        <begin position="6"/>
        <end position="124"/>
    </location>
</feature>
<dbReference type="GO" id="GO:0008270">
    <property type="term" value="F:zinc ion binding"/>
    <property type="evidence" value="ECO:0007669"/>
    <property type="project" value="UniProtKB-KW"/>
</dbReference>
<dbReference type="Pfam" id="PF00069">
    <property type="entry name" value="Pkinase"/>
    <property type="match status" value="1"/>
</dbReference>
<dbReference type="PRINTS" id="PR00405">
    <property type="entry name" value="REVINTRACTNG"/>
</dbReference>
<evidence type="ECO:0000256" key="7">
    <source>
        <dbReference type="PROSITE-ProRule" id="PRU10141"/>
    </source>
</evidence>
<dbReference type="PANTHER" id="PTHR24345">
    <property type="entry name" value="SERINE/THREONINE-PROTEIN KINASE PLK"/>
    <property type="match status" value="1"/>
</dbReference>
<dbReference type="InterPro" id="IPR038508">
    <property type="entry name" value="ArfGAP_dom_sf"/>
</dbReference>
<dbReference type="Gene3D" id="1.10.510.10">
    <property type="entry name" value="Transferase(Phosphotransferase) domain 1"/>
    <property type="match status" value="1"/>
</dbReference>
<evidence type="ECO:0000259" key="8">
    <source>
        <dbReference type="PROSITE" id="PS50011"/>
    </source>
</evidence>
<dbReference type="InterPro" id="IPR011009">
    <property type="entry name" value="Kinase-like_dom_sf"/>
</dbReference>
<proteinExistence type="predicted"/>
<organism evidence="10 11">
    <name type="scientific">Tritrichomonas foetus</name>
    <dbReference type="NCBI Taxonomy" id="1144522"/>
    <lineage>
        <taxon>Eukaryota</taxon>
        <taxon>Metamonada</taxon>
        <taxon>Parabasalia</taxon>
        <taxon>Tritrichomonadida</taxon>
        <taxon>Tritrichomonadidae</taxon>
        <taxon>Tritrichomonas</taxon>
    </lineage>
</organism>
<dbReference type="InterPro" id="IPR008271">
    <property type="entry name" value="Ser/Thr_kinase_AS"/>
</dbReference>
<dbReference type="PROSITE" id="PS00107">
    <property type="entry name" value="PROTEIN_KINASE_ATP"/>
    <property type="match status" value="1"/>
</dbReference>
<dbReference type="GO" id="GO:0004674">
    <property type="term" value="F:protein serine/threonine kinase activity"/>
    <property type="evidence" value="ECO:0007669"/>
    <property type="project" value="UniProtKB-KW"/>
</dbReference>
<dbReference type="AlphaFoldDB" id="A0A1J4L099"/>
<dbReference type="SMART" id="SM00105">
    <property type="entry name" value="ArfGap"/>
    <property type="match status" value="1"/>
</dbReference>
<reference evidence="10" key="1">
    <citation type="submission" date="2016-10" db="EMBL/GenBank/DDBJ databases">
        <authorList>
            <person name="Benchimol M."/>
            <person name="Almeida L.G."/>
            <person name="Vasconcelos A.T."/>
            <person name="Perreira-Neves A."/>
            <person name="Rosa I.A."/>
            <person name="Tasca T."/>
            <person name="Bogo M.R."/>
            <person name="de Souza W."/>
        </authorList>
    </citation>
    <scope>NUCLEOTIDE SEQUENCE [LARGE SCALE GENOMIC DNA]</scope>
    <source>
        <strain evidence="10">K</strain>
    </source>
</reference>
<dbReference type="GO" id="GO:0005524">
    <property type="term" value="F:ATP binding"/>
    <property type="evidence" value="ECO:0007669"/>
    <property type="project" value="UniProtKB-UniRule"/>
</dbReference>
<evidence type="ECO:0000256" key="5">
    <source>
        <dbReference type="ARBA" id="ARBA00022840"/>
    </source>
</evidence>
<dbReference type="Gene3D" id="3.30.200.20">
    <property type="entry name" value="Phosphorylase Kinase, domain 1"/>
    <property type="match status" value="1"/>
</dbReference>
<dbReference type="PANTHER" id="PTHR24345:SF0">
    <property type="entry name" value="CELL CYCLE SERINE_THREONINE-PROTEIN KINASE CDC5_MSD2"/>
    <property type="match status" value="1"/>
</dbReference>
<feature type="domain" description="Protein kinase" evidence="8">
    <location>
        <begin position="320"/>
        <end position="575"/>
    </location>
</feature>
<dbReference type="PROSITE" id="PS50115">
    <property type="entry name" value="ARFGAP"/>
    <property type="match status" value="1"/>
</dbReference>
<evidence type="ECO:0000313" key="11">
    <source>
        <dbReference type="Proteomes" id="UP000179807"/>
    </source>
</evidence>
<sequence length="601" mass="69397">MFLSNNCPIKQLLKITANTTCADCYGPNPTCVDLTHGIFICANCGLIHREMQNQIKDVKVATFSHEEIEMLKQQNNEEFNKIWMERWNPYEWMPPPNVDEYTRRSFINAKYKEKRWKAPEHYYPITDNMNTAYNPYDPINYADLDFSSVDSALASSAKIVASKVPNISCFLNPIARKHEKRQNDKKEITDKEIETLRKNNFDLTSESHEKDSIIDALTEENLTLNHKIEQMTTTINELNSITQEKRFIPSNHNKIIESKNSESSIFEKEGEDNLSTLNLIQDLQLHKLIIKKLINKRISQKSNLNHEQKAYIDQSEINEYNTIANLGRGDNAEVRKVKLNQNVNDDSVKDIFALKILHSTEFTEMKNFLRESEVMFSLRHPCIVNIFGFCYGDEANPPSIIMEFMPKTLSKQIKILSNTEKIMIFTEVLHALKYIQEERGMIHRDIKPENILLTKNNHAKIGDFGLTTIESLETSLTKGIGTLNYMAPELLDENEYTNKVDQYAIGKLLYFILTDGTLPQFKMSDAVNGKDFPIPDSIPPFAQEIIVECCSFNPEERPTFSMILTKMKDQQYSLLNDVNSLEIDLRLSYLEIKKNIVNSEI</sequence>
<evidence type="ECO:0000256" key="4">
    <source>
        <dbReference type="ARBA" id="ARBA00022777"/>
    </source>
</evidence>
<gene>
    <name evidence="10" type="ORF">TRFO_12822</name>
</gene>
<evidence type="ECO:0000256" key="6">
    <source>
        <dbReference type="PROSITE-ProRule" id="PRU00288"/>
    </source>
</evidence>
<evidence type="ECO:0000313" key="10">
    <source>
        <dbReference type="EMBL" id="OHT16937.1"/>
    </source>
</evidence>
<dbReference type="SMART" id="SM00220">
    <property type="entry name" value="S_TKc"/>
    <property type="match status" value="1"/>
</dbReference>
<keyword evidence="1" id="KW-0723">Serine/threonine-protein kinase</keyword>
<keyword evidence="3 7" id="KW-0547">Nucleotide-binding</keyword>
<keyword evidence="6" id="KW-0479">Metal-binding</keyword>
<dbReference type="GeneID" id="94831575"/>
<keyword evidence="4" id="KW-0418">Kinase</keyword>
<dbReference type="InterPro" id="IPR000719">
    <property type="entry name" value="Prot_kinase_dom"/>
</dbReference>
<keyword evidence="6" id="KW-0862">Zinc</keyword>
<dbReference type="VEuPathDB" id="TrichDB:TRFO_12822"/>
<accession>A0A1J4L099</accession>
<keyword evidence="2" id="KW-0808">Transferase</keyword>
<dbReference type="Pfam" id="PF01412">
    <property type="entry name" value="ArfGap"/>
    <property type="match status" value="1"/>
</dbReference>
<dbReference type="InterPro" id="IPR017441">
    <property type="entry name" value="Protein_kinase_ATP_BS"/>
</dbReference>
<keyword evidence="11" id="KW-1185">Reference proteome</keyword>
<dbReference type="InterPro" id="IPR001164">
    <property type="entry name" value="ArfGAP_dom"/>
</dbReference>
<dbReference type="GO" id="GO:0005634">
    <property type="term" value="C:nucleus"/>
    <property type="evidence" value="ECO:0007669"/>
    <property type="project" value="TreeGrafter"/>
</dbReference>
<evidence type="ECO:0000256" key="1">
    <source>
        <dbReference type="ARBA" id="ARBA00022527"/>
    </source>
</evidence>
<protein>
    <recommendedName>
        <fullName evidence="12">Protein kinase domain-containing protein</fullName>
    </recommendedName>
</protein>
<dbReference type="GO" id="GO:0005096">
    <property type="term" value="F:GTPase activator activity"/>
    <property type="evidence" value="ECO:0007669"/>
    <property type="project" value="InterPro"/>
</dbReference>
<feature type="binding site" evidence="7">
    <location>
        <position position="355"/>
    </location>
    <ligand>
        <name>ATP</name>
        <dbReference type="ChEBI" id="CHEBI:30616"/>
    </ligand>
</feature>
<name>A0A1J4L099_9EUKA</name>
<evidence type="ECO:0000259" key="9">
    <source>
        <dbReference type="PROSITE" id="PS50115"/>
    </source>
</evidence>
<dbReference type="Proteomes" id="UP000179807">
    <property type="component" value="Unassembled WGS sequence"/>
</dbReference>
<keyword evidence="5 7" id="KW-0067">ATP-binding</keyword>
<dbReference type="OrthoDB" id="3648735at2759"/>
<dbReference type="InterPro" id="IPR037278">
    <property type="entry name" value="ARFGAP/RecO"/>
</dbReference>